<organism evidence="1 2">
    <name type="scientific">Saccharopolyspora halophila</name>
    <dbReference type="NCBI Taxonomy" id="405551"/>
    <lineage>
        <taxon>Bacteria</taxon>
        <taxon>Bacillati</taxon>
        <taxon>Actinomycetota</taxon>
        <taxon>Actinomycetes</taxon>
        <taxon>Pseudonocardiales</taxon>
        <taxon>Pseudonocardiaceae</taxon>
        <taxon>Saccharopolyspora</taxon>
    </lineage>
</organism>
<keyword evidence="2" id="KW-1185">Reference proteome</keyword>
<gene>
    <name evidence="1" type="ORF">GCM10009854_10700</name>
</gene>
<sequence>MDQLSFYSAEARLPAVADLAGMLCGPGQAVGFGRGTAARLSVVVDAEWRARCLAAACAERGVQAELARSDEGRPLVRTAFRADLTGLSAHWLRGAVKSVPAGFTPDGWALRIWALTSGTGEQNGYLLGLDPHAPDTHEPLAESLSRCGIPVKRVGVRAGGPALKITGRRRLARLAELVGPLPDGAIEGMIPQVS</sequence>
<protein>
    <submittedName>
        <fullName evidence="1">Uncharacterized protein</fullName>
    </submittedName>
</protein>
<name>A0ABN3FSQ5_9PSEU</name>
<dbReference type="EMBL" id="BAAARA010000003">
    <property type="protein sequence ID" value="GAA2336621.1"/>
    <property type="molecule type" value="Genomic_DNA"/>
</dbReference>
<evidence type="ECO:0000313" key="2">
    <source>
        <dbReference type="Proteomes" id="UP001501218"/>
    </source>
</evidence>
<comment type="caution">
    <text evidence="1">The sequence shown here is derived from an EMBL/GenBank/DDBJ whole genome shotgun (WGS) entry which is preliminary data.</text>
</comment>
<evidence type="ECO:0000313" key="1">
    <source>
        <dbReference type="EMBL" id="GAA2336621.1"/>
    </source>
</evidence>
<dbReference type="RefSeq" id="WP_344127222.1">
    <property type="nucleotide sequence ID" value="NZ_BAAARA010000003.1"/>
</dbReference>
<reference evidence="1 2" key="1">
    <citation type="journal article" date="2019" name="Int. J. Syst. Evol. Microbiol.">
        <title>The Global Catalogue of Microorganisms (GCM) 10K type strain sequencing project: providing services to taxonomists for standard genome sequencing and annotation.</title>
        <authorList>
            <consortium name="The Broad Institute Genomics Platform"/>
            <consortium name="The Broad Institute Genome Sequencing Center for Infectious Disease"/>
            <person name="Wu L."/>
            <person name="Ma J."/>
        </authorList>
    </citation>
    <scope>NUCLEOTIDE SEQUENCE [LARGE SCALE GENOMIC DNA]</scope>
    <source>
        <strain evidence="1 2">JCM 16221</strain>
    </source>
</reference>
<accession>A0ABN3FSQ5</accession>
<dbReference type="Proteomes" id="UP001501218">
    <property type="component" value="Unassembled WGS sequence"/>
</dbReference>
<proteinExistence type="predicted"/>